<keyword evidence="5" id="KW-0407">Ion channel</keyword>
<evidence type="ECO:0000256" key="1">
    <source>
        <dbReference type="ARBA" id="ARBA00004141"/>
    </source>
</evidence>
<evidence type="ECO:0000259" key="7">
    <source>
        <dbReference type="Pfam" id="PF01007"/>
    </source>
</evidence>
<dbReference type="PANTHER" id="PTHR11767:SF102">
    <property type="entry name" value="INWARDLY RECTIFYING POTASSIUM CHANNEL 1, ISOFORM F"/>
    <property type="match status" value="1"/>
</dbReference>
<organism evidence="9 10">
    <name type="scientific">Pomacea canaliculata</name>
    <name type="common">Golden apple snail</name>
    <dbReference type="NCBI Taxonomy" id="400727"/>
    <lineage>
        <taxon>Eukaryota</taxon>
        <taxon>Metazoa</taxon>
        <taxon>Spiralia</taxon>
        <taxon>Lophotrochozoa</taxon>
        <taxon>Mollusca</taxon>
        <taxon>Gastropoda</taxon>
        <taxon>Caenogastropoda</taxon>
        <taxon>Architaenioglossa</taxon>
        <taxon>Ampullarioidea</taxon>
        <taxon>Ampullariidae</taxon>
        <taxon>Pomacea</taxon>
    </lineage>
</organism>
<accession>A0A2T7PH43</accession>
<protein>
    <recommendedName>
        <fullName evidence="11">Potassium channel inwardly rectifying transmembrane domain-containing protein</fullName>
    </recommendedName>
</protein>
<evidence type="ECO:0000256" key="2">
    <source>
        <dbReference type="ARBA" id="ARBA00022692"/>
    </source>
</evidence>
<feature type="transmembrane region" description="Helical" evidence="6">
    <location>
        <begin position="77"/>
        <end position="100"/>
    </location>
</feature>
<dbReference type="EMBL" id="PZQS01000004">
    <property type="protein sequence ID" value="PVD32728.1"/>
    <property type="molecule type" value="Genomic_DNA"/>
</dbReference>
<comment type="caution">
    <text evidence="9">The sequence shown here is derived from an EMBL/GenBank/DDBJ whole genome shotgun (WGS) entry which is preliminary data.</text>
</comment>
<dbReference type="GO" id="GO:0005242">
    <property type="term" value="F:inward rectifier potassium channel activity"/>
    <property type="evidence" value="ECO:0007669"/>
    <property type="project" value="InterPro"/>
</dbReference>
<sequence>MSAAGFSYLLMANKDNPGYKVEELTPQNSAFTSRGQPRRSLLEKEGNSNLSFRGIERKPLMYLKDLYVTLVDLKWRYVLVILLTVYLLSYLVFAVFYWLLSYMNGQFGSRASEPGYEPCIKNLDSFAGAFLFSMETQSTIGFGHLNPNAACPGVVPVIYFQITVGFMVETFILGFLFVKHVLQVARPKHRRHTLVFSRSACLCLEDGDFCLQLRVGDLRRTHLVDATVHGLLVRRRVVSEQHVYPLFQHRMTFTAHGMEDKVRVALVNTPHLIITTTTKNVPVLFAAVFR</sequence>
<dbReference type="Proteomes" id="UP000245119">
    <property type="component" value="Linkage Group LG4"/>
</dbReference>
<dbReference type="Pfam" id="PF01007">
    <property type="entry name" value="IRK"/>
    <property type="match status" value="1"/>
</dbReference>
<dbReference type="PANTHER" id="PTHR11767">
    <property type="entry name" value="INWARD RECTIFIER POTASSIUM CHANNEL"/>
    <property type="match status" value="1"/>
</dbReference>
<evidence type="ECO:0000313" key="10">
    <source>
        <dbReference type="Proteomes" id="UP000245119"/>
    </source>
</evidence>
<keyword evidence="5" id="KW-0630">Potassium</keyword>
<dbReference type="InterPro" id="IPR013518">
    <property type="entry name" value="K_chnl_inward-rec_Kir_cyto"/>
</dbReference>
<keyword evidence="2 5" id="KW-0812">Transmembrane</keyword>
<proteinExistence type="inferred from homology"/>
<evidence type="ECO:0000256" key="3">
    <source>
        <dbReference type="ARBA" id="ARBA00022989"/>
    </source>
</evidence>
<name>A0A2T7PH43_POMCA</name>
<evidence type="ECO:0000256" key="4">
    <source>
        <dbReference type="ARBA" id="ARBA00023136"/>
    </source>
</evidence>
<dbReference type="Pfam" id="PF17655">
    <property type="entry name" value="IRK_C"/>
    <property type="match status" value="1"/>
</dbReference>
<keyword evidence="4 6" id="KW-0472">Membrane</keyword>
<dbReference type="Gene3D" id="1.10.287.70">
    <property type="match status" value="1"/>
</dbReference>
<keyword evidence="10" id="KW-1185">Reference proteome</keyword>
<feature type="domain" description="Potassium channel inwardly rectifying transmembrane" evidence="7">
    <location>
        <begin position="43"/>
        <end position="180"/>
    </location>
</feature>
<dbReference type="SUPFAM" id="SSF81324">
    <property type="entry name" value="Voltage-gated potassium channels"/>
    <property type="match status" value="1"/>
</dbReference>
<reference evidence="9 10" key="1">
    <citation type="submission" date="2018-04" db="EMBL/GenBank/DDBJ databases">
        <title>The genome of golden apple snail Pomacea canaliculata provides insight into stress tolerance and invasive adaptation.</title>
        <authorList>
            <person name="Liu C."/>
            <person name="Liu B."/>
            <person name="Ren Y."/>
            <person name="Zhang Y."/>
            <person name="Wang H."/>
            <person name="Li S."/>
            <person name="Jiang F."/>
            <person name="Yin L."/>
            <person name="Zhang G."/>
            <person name="Qian W."/>
            <person name="Fan W."/>
        </authorList>
    </citation>
    <scope>NUCLEOTIDE SEQUENCE [LARGE SCALE GENOMIC DNA]</scope>
    <source>
        <strain evidence="9">SZHN2017</strain>
        <tissue evidence="9">Muscle</tissue>
    </source>
</reference>
<gene>
    <name evidence="9" type="ORF">C0Q70_08173</name>
</gene>
<feature type="domain" description="Inward rectifier potassium channel C-terminal" evidence="8">
    <location>
        <begin position="194"/>
        <end position="281"/>
    </location>
</feature>
<evidence type="ECO:0008006" key="11">
    <source>
        <dbReference type="Google" id="ProtNLM"/>
    </source>
</evidence>
<keyword evidence="5" id="KW-0406">Ion transport</keyword>
<dbReference type="InterPro" id="IPR040445">
    <property type="entry name" value="Kir_TM"/>
</dbReference>
<dbReference type="GO" id="GO:0034765">
    <property type="term" value="P:regulation of monoatomic ion transmembrane transport"/>
    <property type="evidence" value="ECO:0007669"/>
    <property type="project" value="TreeGrafter"/>
</dbReference>
<dbReference type="OrthoDB" id="273257at2759"/>
<evidence type="ECO:0000256" key="6">
    <source>
        <dbReference type="SAM" id="Phobius"/>
    </source>
</evidence>
<keyword evidence="3 6" id="KW-1133">Transmembrane helix</keyword>
<dbReference type="STRING" id="400727.A0A2T7PH43"/>
<evidence type="ECO:0000256" key="5">
    <source>
        <dbReference type="RuleBase" id="RU003822"/>
    </source>
</evidence>
<keyword evidence="5" id="KW-0851">Voltage-gated channel</keyword>
<dbReference type="InterPro" id="IPR016449">
    <property type="entry name" value="K_chnl_inward-rec_Kir"/>
</dbReference>
<dbReference type="GO" id="GO:1990573">
    <property type="term" value="P:potassium ion import across plasma membrane"/>
    <property type="evidence" value="ECO:0007669"/>
    <property type="project" value="TreeGrafter"/>
</dbReference>
<evidence type="ECO:0000313" key="9">
    <source>
        <dbReference type="EMBL" id="PVD32728.1"/>
    </source>
</evidence>
<keyword evidence="5" id="KW-0813">Transport</keyword>
<feature type="transmembrane region" description="Helical" evidence="6">
    <location>
        <begin position="158"/>
        <end position="182"/>
    </location>
</feature>
<dbReference type="PRINTS" id="PR01320">
    <property type="entry name" value="KIRCHANNEL"/>
</dbReference>
<comment type="similarity">
    <text evidence="5">Belongs to the inward rectifier-type potassium channel (TC 1.A.2.1) family.</text>
</comment>
<dbReference type="InterPro" id="IPR041647">
    <property type="entry name" value="IRK_C"/>
</dbReference>
<dbReference type="GO" id="GO:0034702">
    <property type="term" value="C:monoatomic ion channel complex"/>
    <property type="evidence" value="ECO:0007669"/>
    <property type="project" value="UniProtKB-KW"/>
</dbReference>
<evidence type="ECO:0000259" key="8">
    <source>
        <dbReference type="Pfam" id="PF17655"/>
    </source>
</evidence>
<dbReference type="AlphaFoldDB" id="A0A2T7PH43"/>
<dbReference type="GO" id="GO:0005886">
    <property type="term" value="C:plasma membrane"/>
    <property type="evidence" value="ECO:0007669"/>
    <property type="project" value="TreeGrafter"/>
</dbReference>
<comment type="subcellular location">
    <subcellularLocation>
        <location evidence="1 5">Membrane</location>
        <topology evidence="1 5">Multi-pass membrane protein</topology>
    </subcellularLocation>
</comment>
<keyword evidence="5" id="KW-0633">Potassium transport</keyword>
<dbReference type="Gene3D" id="2.60.40.1400">
    <property type="entry name" value="G protein-activated inward rectifier potassium channel 1"/>
    <property type="match status" value="1"/>
</dbReference>